<sequence>MTVMFPSATDLKETGGPVFDVEHGRLVSGLCRSLYNKVFEMKDSVPTQDLLAVKSFLATALKFFDFWSVFGPERFSVESMECEGGEAGLIMLSALLLGKGNERFRSLLWQSSRFRRGLKNLIQKLRVSRKRAEDLHPVILFFDYLQTNSDAETTFIPEEAIIAFNNEPSSLSNRDDPNPLDVSHLLRAFFWMAESPACAQSSYSNGGPNRTLLFWAVAAAVLRDLSLRTEFPKAARRAFADSGANADALRLFKLATSSWEDDESCNASASLAHLSVRLLAIECTLPNLAVAKYVKKKRVKLVATMRKALDKIPSEKKGGDSEVSLRLAYFIAWLNEGTFMSIELRKVPAGELFALLEVAKTEVSSSTGWGIPDSFQPTKKEKREDTPIPCVVCGARVLTFMYCAVCKLVVYCGKECQRKDWKRKPGGHKERCTLLKENVTDVLLNESNGSAGKAATSEAVKGSERDAGKTKKEDATSDHMVNATSPRVSEPVLLPN</sequence>
<evidence type="ECO:0000259" key="6">
    <source>
        <dbReference type="PROSITE" id="PS50865"/>
    </source>
</evidence>
<gene>
    <name evidence="7" type="ORF">Cvel_11276</name>
</gene>
<evidence type="ECO:0000256" key="3">
    <source>
        <dbReference type="ARBA" id="ARBA00022833"/>
    </source>
</evidence>
<evidence type="ECO:0000256" key="1">
    <source>
        <dbReference type="ARBA" id="ARBA00022723"/>
    </source>
</evidence>
<dbReference type="SUPFAM" id="SSF144232">
    <property type="entry name" value="HIT/MYND zinc finger-like"/>
    <property type="match status" value="1"/>
</dbReference>
<feature type="domain" description="MYND-type" evidence="6">
    <location>
        <begin position="390"/>
        <end position="432"/>
    </location>
</feature>
<proteinExistence type="predicted"/>
<dbReference type="GO" id="GO:0008270">
    <property type="term" value="F:zinc ion binding"/>
    <property type="evidence" value="ECO:0007669"/>
    <property type="project" value="UniProtKB-KW"/>
</dbReference>
<keyword evidence="2 4" id="KW-0863">Zinc-finger</keyword>
<feature type="region of interest" description="Disordered" evidence="5">
    <location>
        <begin position="448"/>
        <end position="496"/>
    </location>
</feature>
<evidence type="ECO:0000256" key="5">
    <source>
        <dbReference type="SAM" id="MobiDB-lite"/>
    </source>
</evidence>
<reference evidence="7" key="1">
    <citation type="submission" date="2014-11" db="EMBL/GenBank/DDBJ databases">
        <authorList>
            <person name="Otto D Thomas"/>
            <person name="Naeem Raeece"/>
        </authorList>
    </citation>
    <scope>NUCLEOTIDE SEQUENCE</scope>
</reference>
<dbReference type="InterPro" id="IPR002893">
    <property type="entry name" value="Znf_MYND"/>
</dbReference>
<evidence type="ECO:0000256" key="4">
    <source>
        <dbReference type="PROSITE-ProRule" id="PRU00134"/>
    </source>
</evidence>
<dbReference type="PROSITE" id="PS50865">
    <property type="entry name" value="ZF_MYND_2"/>
    <property type="match status" value="1"/>
</dbReference>
<dbReference type="PhylomeDB" id="A0A0G4I5Z6"/>
<evidence type="ECO:0000256" key="2">
    <source>
        <dbReference type="ARBA" id="ARBA00022771"/>
    </source>
</evidence>
<protein>
    <recommendedName>
        <fullName evidence="6">MYND-type domain-containing protein</fullName>
    </recommendedName>
</protein>
<feature type="compositionally biased region" description="Basic and acidic residues" evidence="5">
    <location>
        <begin position="461"/>
        <end position="477"/>
    </location>
</feature>
<name>A0A0G4I5Z6_9ALVE</name>
<organism evidence="7">
    <name type="scientific">Chromera velia CCMP2878</name>
    <dbReference type="NCBI Taxonomy" id="1169474"/>
    <lineage>
        <taxon>Eukaryota</taxon>
        <taxon>Sar</taxon>
        <taxon>Alveolata</taxon>
        <taxon>Colpodellida</taxon>
        <taxon>Chromeraceae</taxon>
        <taxon>Chromera</taxon>
    </lineage>
</organism>
<dbReference type="Gene3D" id="6.10.140.2220">
    <property type="match status" value="1"/>
</dbReference>
<evidence type="ECO:0000313" key="7">
    <source>
        <dbReference type="EMBL" id="CEM52448.1"/>
    </source>
</evidence>
<dbReference type="Pfam" id="PF01753">
    <property type="entry name" value="zf-MYND"/>
    <property type="match status" value="1"/>
</dbReference>
<accession>A0A0G4I5Z6</accession>
<dbReference type="EMBL" id="CDMZ01005249">
    <property type="protein sequence ID" value="CEM52448.1"/>
    <property type="molecule type" value="Genomic_DNA"/>
</dbReference>
<dbReference type="VEuPathDB" id="CryptoDB:Cvel_11276"/>
<dbReference type="AlphaFoldDB" id="A0A0G4I5Z6"/>
<keyword evidence="3" id="KW-0862">Zinc</keyword>
<keyword evidence="1" id="KW-0479">Metal-binding</keyword>